<comment type="caution">
    <text evidence="7">The sequence shown here is derived from an EMBL/GenBank/DDBJ whole genome shotgun (WGS) entry which is preliminary data.</text>
</comment>
<keyword evidence="1" id="KW-0805">Transcription regulation</keyword>
<dbReference type="EMBL" id="SSNY01000005">
    <property type="protein sequence ID" value="THF57332.1"/>
    <property type="molecule type" value="Genomic_DNA"/>
</dbReference>
<dbReference type="Pfam" id="PF17928">
    <property type="entry name" value="TetR_C_22"/>
    <property type="match status" value="1"/>
</dbReference>
<feature type="domain" description="HTH tetR-type" evidence="6">
    <location>
        <begin position="28"/>
        <end position="88"/>
    </location>
</feature>
<feature type="compositionally biased region" description="Basic and acidic residues" evidence="5">
    <location>
        <begin position="16"/>
        <end position="27"/>
    </location>
</feature>
<dbReference type="InterPro" id="IPR050109">
    <property type="entry name" value="HTH-type_TetR-like_transc_reg"/>
</dbReference>
<dbReference type="PANTHER" id="PTHR30055">
    <property type="entry name" value="HTH-TYPE TRANSCRIPTIONAL REGULATOR RUTR"/>
    <property type="match status" value="1"/>
</dbReference>
<name>A0ABY2Q6R4_9HYPH</name>
<evidence type="ECO:0000256" key="3">
    <source>
        <dbReference type="ARBA" id="ARBA00023163"/>
    </source>
</evidence>
<feature type="region of interest" description="Disordered" evidence="5">
    <location>
        <begin position="1"/>
        <end position="27"/>
    </location>
</feature>
<evidence type="ECO:0000259" key="6">
    <source>
        <dbReference type="PROSITE" id="PS50977"/>
    </source>
</evidence>
<evidence type="ECO:0000256" key="4">
    <source>
        <dbReference type="PROSITE-ProRule" id="PRU00335"/>
    </source>
</evidence>
<dbReference type="Gene3D" id="1.10.357.10">
    <property type="entry name" value="Tetracycline Repressor, domain 2"/>
    <property type="match status" value="1"/>
</dbReference>
<dbReference type="PANTHER" id="PTHR30055:SF234">
    <property type="entry name" value="HTH-TYPE TRANSCRIPTIONAL REGULATOR BETI"/>
    <property type="match status" value="1"/>
</dbReference>
<evidence type="ECO:0000256" key="2">
    <source>
        <dbReference type="ARBA" id="ARBA00023125"/>
    </source>
</evidence>
<dbReference type="InterPro" id="IPR041674">
    <property type="entry name" value="TetR_C_22"/>
</dbReference>
<evidence type="ECO:0000256" key="5">
    <source>
        <dbReference type="SAM" id="MobiDB-lite"/>
    </source>
</evidence>
<keyword evidence="8" id="KW-1185">Reference proteome</keyword>
<evidence type="ECO:0000256" key="1">
    <source>
        <dbReference type="ARBA" id="ARBA00023015"/>
    </source>
</evidence>
<sequence>MEDSDVNAHLPAQAKAEARRLPSQQRSRERVERMLAAASELIAEQGSDALKMRDVAERAGVPIGSLYQFFPDKSAVIRALAERITTQGRACIAEALAPVRTADELRKAFCDLVDTYYALFLAEPVMRDVWSGTQADRTLRTLELADSRASAALLVEALLAAQPGREREAAERTAFFLWQLGEAAVRLAVSVGRREGDTMVETYKRMALRELLGD</sequence>
<proteinExistence type="predicted"/>
<dbReference type="Proteomes" id="UP000306441">
    <property type="component" value="Unassembled WGS sequence"/>
</dbReference>
<dbReference type="PROSITE" id="PS50977">
    <property type="entry name" value="HTH_TETR_2"/>
    <property type="match status" value="1"/>
</dbReference>
<protein>
    <submittedName>
        <fullName evidence="7">TetR/AcrR family transcriptional regulator</fullName>
    </submittedName>
</protein>
<dbReference type="InterPro" id="IPR001647">
    <property type="entry name" value="HTH_TetR"/>
</dbReference>
<dbReference type="InterPro" id="IPR009057">
    <property type="entry name" value="Homeodomain-like_sf"/>
</dbReference>
<dbReference type="PRINTS" id="PR00455">
    <property type="entry name" value="HTHTETR"/>
</dbReference>
<evidence type="ECO:0000313" key="8">
    <source>
        <dbReference type="Proteomes" id="UP000306441"/>
    </source>
</evidence>
<dbReference type="SUPFAM" id="SSF46689">
    <property type="entry name" value="Homeodomain-like"/>
    <property type="match status" value="1"/>
</dbReference>
<keyword evidence="3" id="KW-0804">Transcription</keyword>
<reference evidence="7 8" key="1">
    <citation type="submission" date="2019-04" db="EMBL/GenBank/DDBJ databases">
        <title>Mesorhizobium composti sp. nov., isolated from compost.</title>
        <authorList>
            <person name="Lin S.-Y."/>
            <person name="Hameed A."/>
            <person name="Hsieh Y.-T."/>
            <person name="Young C.-C."/>
        </authorList>
    </citation>
    <scope>NUCLEOTIDE SEQUENCE [LARGE SCALE GENOMIC DNA]</scope>
    <source>
        <strain evidence="7 8">CC-YTH430</strain>
    </source>
</reference>
<accession>A0ABY2Q6R4</accession>
<dbReference type="Pfam" id="PF00440">
    <property type="entry name" value="TetR_N"/>
    <property type="match status" value="1"/>
</dbReference>
<evidence type="ECO:0000313" key="7">
    <source>
        <dbReference type="EMBL" id="THF57332.1"/>
    </source>
</evidence>
<organism evidence="7 8">
    <name type="scientific">Ollibium composti</name>
    <dbReference type="NCBI Taxonomy" id="2675109"/>
    <lineage>
        <taxon>Bacteria</taxon>
        <taxon>Pseudomonadati</taxon>
        <taxon>Pseudomonadota</taxon>
        <taxon>Alphaproteobacteria</taxon>
        <taxon>Hyphomicrobiales</taxon>
        <taxon>Phyllobacteriaceae</taxon>
        <taxon>Ollibium</taxon>
    </lineage>
</organism>
<gene>
    <name evidence="7" type="ORF">E6C48_09945</name>
</gene>
<dbReference type="RefSeq" id="WP_136356664.1">
    <property type="nucleotide sequence ID" value="NZ_SSNY01000005.1"/>
</dbReference>
<feature type="DNA-binding region" description="H-T-H motif" evidence="4">
    <location>
        <begin position="51"/>
        <end position="70"/>
    </location>
</feature>
<keyword evidence="2 4" id="KW-0238">DNA-binding</keyword>